<comment type="caution">
    <text evidence="8">The sequence shown here is derived from an EMBL/GenBank/DDBJ whole genome shotgun (WGS) entry which is preliminary data.</text>
</comment>
<evidence type="ECO:0000259" key="6">
    <source>
        <dbReference type="Pfam" id="PF07980"/>
    </source>
</evidence>
<dbReference type="InterPro" id="IPR033985">
    <property type="entry name" value="SusD-like_N"/>
</dbReference>
<keyword evidence="4" id="KW-0472">Membrane</keyword>
<comment type="subcellular location">
    <subcellularLocation>
        <location evidence="1">Cell outer membrane</location>
    </subcellularLocation>
</comment>
<dbReference type="SUPFAM" id="SSF48452">
    <property type="entry name" value="TPR-like"/>
    <property type="match status" value="1"/>
</dbReference>
<dbReference type="PROSITE" id="PS51257">
    <property type="entry name" value="PROKAR_LIPOPROTEIN"/>
    <property type="match status" value="1"/>
</dbReference>
<comment type="similarity">
    <text evidence="2">Belongs to the SusD family.</text>
</comment>
<evidence type="ECO:0000256" key="5">
    <source>
        <dbReference type="ARBA" id="ARBA00023237"/>
    </source>
</evidence>
<evidence type="ECO:0000259" key="7">
    <source>
        <dbReference type="Pfam" id="PF14322"/>
    </source>
</evidence>
<dbReference type="Proteomes" id="UP000324575">
    <property type="component" value="Unassembled WGS sequence"/>
</dbReference>
<reference evidence="8 9" key="1">
    <citation type="submission" date="2019-03" db="EMBL/GenBank/DDBJ databases">
        <title>Single cell metagenomics reveals metabolic interactions within the superorganism composed of flagellate Streblomastix strix and complex community of Bacteroidetes bacteria on its surface.</title>
        <authorList>
            <person name="Treitli S.C."/>
            <person name="Kolisko M."/>
            <person name="Husnik F."/>
            <person name="Keeling P."/>
            <person name="Hampl V."/>
        </authorList>
    </citation>
    <scope>NUCLEOTIDE SEQUENCE [LARGE SCALE GENOMIC DNA]</scope>
    <source>
        <strain evidence="8">St1</strain>
    </source>
</reference>
<evidence type="ECO:0000256" key="4">
    <source>
        <dbReference type="ARBA" id="ARBA00023136"/>
    </source>
</evidence>
<keyword evidence="3" id="KW-0732">Signal</keyword>
<dbReference type="Gene3D" id="1.25.40.390">
    <property type="match status" value="1"/>
</dbReference>
<evidence type="ECO:0000256" key="1">
    <source>
        <dbReference type="ARBA" id="ARBA00004442"/>
    </source>
</evidence>
<evidence type="ECO:0000313" key="9">
    <source>
        <dbReference type="Proteomes" id="UP000324575"/>
    </source>
</evidence>
<dbReference type="InterPro" id="IPR012944">
    <property type="entry name" value="SusD_RagB_dom"/>
</dbReference>
<evidence type="ECO:0000256" key="2">
    <source>
        <dbReference type="ARBA" id="ARBA00006275"/>
    </source>
</evidence>
<sequence>MKNIIKTICFSSILLATVSCEDFLTIIPEDQQVLETYYTSEEAVNANTASLYNGFAWQDFDINFMWMAGDELSGDLWYTFAEEGHFYYMTFNNGNSFLTAGWNGLFRVVSYCNNIINGMPTAASSNGISEDIINRALGEAHCIRGIAYYWLTEYWQDVPIITNNNISGDQVIRNKQASVYEFIRQDLEFAKDNLPATPFQAGRVSKYTAIGMLAKLHLTMASHLDDANSAANFAQAKSYAAEVINNSGLKISDTNLATLFYPAGNNGPESLFAIQCTSNGYGYGNARNISLSRNALITLGSSWGTGKGPTLSLQEQFENGDLRRKLTFMRNDDSYTNLAGGGYTYQNFSDGSDSPAESSNEMLAHVRKYVVGANADADGKAGASDQDAGNNIYLLRLADVYLCYVEASIGAGTSTSDALALDAFNQIRTRAGLTAVTDAITYDQLIKERRVEFALESINFFDIKRMSYRDTNKALAYLSEMQRQRQYVSNGDYTWQERNASNAYHGGFTSRHPNDDTSGADKKGSIFYLNKDVATISFTAEKLVLPIPAETITKTPTITKEPVDYEF</sequence>
<keyword evidence="5" id="KW-0998">Cell outer membrane</keyword>
<proteinExistence type="inferred from homology"/>
<organism evidence="8 9">
    <name type="scientific">Candidatus Ordinivivax streblomastigis</name>
    <dbReference type="NCBI Taxonomy" id="2540710"/>
    <lineage>
        <taxon>Bacteria</taxon>
        <taxon>Pseudomonadati</taxon>
        <taxon>Bacteroidota</taxon>
        <taxon>Bacteroidia</taxon>
        <taxon>Bacteroidales</taxon>
        <taxon>Candidatus Ordinivivax</taxon>
    </lineage>
</organism>
<dbReference type="GO" id="GO:0009279">
    <property type="term" value="C:cell outer membrane"/>
    <property type="evidence" value="ECO:0007669"/>
    <property type="project" value="UniProtKB-SubCell"/>
</dbReference>
<dbReference type="EMBL" id="SNRX01000055">
    <property type="protein sequence ID" value="KAA6300682.1"/>
    <property type="molecule type" value="Genomic_DNA"/>
</dbReference>
<dbReference type="AlphaFoldDB" id="A0A5M8NUZ1"/>
<feature type="domain" description="RagB/SusD" evidence="6">
    <location>
        <begin position="313"/>
        <end position="562"/>
    </location>
</feature>
<evidence type="ECO:0000313" key="8">
    <source>
        <dbReference type="EMBL" id="KAA6300682.1"/>
    </source>
</evidence>
<gene>
    <name evidence="8" type="ORF">EZS26_003170</name>
</gene>
<dbReference type="InterPro" id="IPR011990">
    <property type="entry name" value="TPR-like_helical_dom_sf"/>
</dbReference>
<dbReference type="Pfam" id="PF07980">
    <property type="entry name" value="SusD_RagB"/>
    <property type="match status" value="1"/>
</dbReference>
<dbReference type="Pfam" id="PF14322">
    <property type="entry name" value="SusD-like_3"/>
    <property type="match status" value="1"/>
</dbReference>
<accession>A0A5M8NUZ1</accession>
<name>A0A5M8NUZ1_9BACT</name>
<feature type="domain" description="SusD-like N-terminal" evidence="7">
    <location>
        <begin position="67"/>
        <end position="218"/>
    </location>
</feature>
<protein>
    <submittedName>
        <fullName evidence="8">RagB/SusD family nutrient uptake outer membrane protein</fullName>
    </submittedName>
</protein>
<evidence type="ECO:0000256" key="3">
    <source>
        <dbReference type="ARBA" id="ARBA00022729"/>
    </source>
</evidence>